<proteinExistence type="predicted"/>
<evidence type="ECO:0008006" key="4">
    <source>
        <dbReference type="Google" id="ProtNLM"/>
    </source>
</evidence>
<dbReference type="EMBL" id="CP045143">
    <property type="protein sequence ID" value="QFR24212.1"/>
    <property type="molecule type" value="Genomic_DNA"/>
</dbReference>
<keyword evidence="1" id="KW-1133">Transmembrane helix</keyword>
<feature type="transmembrane region" description="Helical" evidence="1">
    <location>
        <begin position="378"/>
        <end position="395"/>
    </location>
</feature>
<reference evidence="2 3" key="1">
    <citation type="submission" date="2019-10" db="EMBL/GenBank/DDBJ databases">
        <title>The completed genome of Lactobacillus harbinensis M1.</title>
        <authorList>
            <person name="Zheng Y."/>
        </authorList>
    </citation>
    <scope>NUCLEOTIDE SEQUENCE [LARGE SCALE GENOMIC DNA]</scope>
    <source>
        <strain evidence="2 3">M1</strain>
    </source>
</reference>
<keyword evidence="1" id="KW-0472">Membrane</keyword>
<feature type="transmembrane region" description="Helical" evidence="1">
    <location>
        <begin position="224"/>
        <end position="246"/>
    </location>
</feature>
<feature type="transmembrane region" description="Helical" evidence="1">
    <location>
        <begin position="266"/>
        <end position="283"/>
    </location>
</feature>
<feature type="transmembrane region" description="Helical" evidence="1">
    <location>
        <begin position="130"/>
        <end position="150"/>
    </location>
</feature>
<evidence type="ECO:0000256" key="1">
    <source>
        <dbReference type="SAM" id="Phobius"/>
    </source>
</evidence>
<evidence type="ECO:0000313" key="3">
    <source>
        <dbReference type="Proteomes" id="UP000326779"/>
    </source>
</evidence>
<feature type="transmembrane region" description="Helical" evidence="1">
    <location>
        <begin position="290"/>
        <end position="309"/>
    </location>
</feature>
<accession>A0A5P8M6S5</accession>
<dbReference type="Proteomes" id="UP000326779">
    <property type="component" value="Chromosome"/>
</dbReference>
<feature type="transmembrane region" description="Helical" evidence="1">
    <location>
        <begin position="353"/>
        <end position="372"/>
    </location>
</feature>
<feature type="transmembrane region" description="Helical" evidence="1">
    <location>
        <begin position="104"/>
        <end position="124"/>
    </location>
</feature>
<dbReference type="KEGG" id="lhb:D1010_12925"/>
<feature type="transmembrane region" description="Helical" evidence="1">
    <location>
        <begin position="12"/>
        <end position="32"/>
    </location>
</feature>
<feature type="transmembrane region" description="Helical" evidence="1">
    <location>
        <begin position="157"/>
        <end position="177"/>
    </location>
</feature>
<feature type="transmembrane region" description="Helical" evidence="1">
    <location>
        <begin position="72"/>
        <end position="92"/>
    </location>
</feature>
<dbReference type="AlphaFoldDB" id="A0A5P8M6S5"/>
<dbReference type="RefSeq" id="WP_152261195.1">
    <property type="nucleotide sequence ID" value="NZ_CP045143.1"/>
</dbReference>
<gene>
    <name evidence="2" type="ORF">D1010_12925</name>
</gene>
<protein>
    <recommendedName>
        <fullName evidence="4">Membrane protein 6-pyruvoyl-tetrahydropterin synthase-related domain-containing protein</fullName>
    </recommendedName>
</protein>
<keyword evidence="1" id="KW-0812">Transmembrane</keyword>
<sequence>MTKEKSWVNWRSGLLVLVCIITFVWAILPIWLNGIRGGYDPNFHMGRIMALADGIRAGHFPNPIGYRYLQGMGYGVGFFYGNFWLYPAAFFVAQGAAVGQVYTVLLCVLVAGAMLSIGLTTVIMTKNLGATAVAIPAYVLNYYNVSVLFGRAAIGEAMALIWMPLVMLGAYAVWQGWRYDWWLLGGSMAALLVSHLLSFVIAVIFLLLLLLVSLPRMVKRPRMVWHWLLAGIFGAGLGAAFLLPLVEQFMVQTYKNTALDSAGRPLILGSPINIVSAITPWIAQVQGATGSFLLLAGAAAVISAIVGWPSRPSGFIWTLIIVAVPMGLLVYSPAFVAAIYHVSPGIAVFQASWRFNTVLIPLLTLIIADWTARVGQRWLPLGLIVLNLLVYYPAFQNTLYFVHTRTASARWVAYSISMGEYLPAAFSTHYWG</sequence>
<name>A0A5P8M6S5_9LACO</name>
<evidence type="ECO:0000313" key="2">
    <source>
        <dbReference type="EMBL" id="QFR24212.1"/>
    </source>
</evidence>
<feature type="transmembrane region" description="Helical" evidence="1">
    <location>
        <begin position="189"/>
        <end position="212"/>
    </location>
</feature>
<organism evidence="2 3">
    <name type="scientific">Schleiferilactobacillus harbinensis</name>
    <dbReference type="NCBI Taxonomy" id="304207"/>
    <lineage>
        <taxon>Bacteria</taxon>
        <taxon>Bacillati</taxon>
        <taxon>Bacillota</taxon>
        <taxon>Bacilli</taxon>
        <taxon>Lactobacillales</taxon>
        <taxon>Lactobacillaceae</taxon>
        <taxon>Schleiferilactobacillus</taxon>
    </lineage>
</organism>
<feature type="transmembrane region" description="Helical" evidence="1">
    <location>
        <begin position="315"/>
        <end position="341"/>
    </location>
</feature>